<evidence type="ECO:0000259" key="2">
    <source>
        <dbReference type="PROSITE" id="PS50158"/>
    </source>
</evidence>
<accession>A0A2N9HD54</accession>
<dbReference type="Pfam" id="PF14244">
    <property type="entry name" value="Retrotran_gag_3"/>
    <property type="match status" value="1"/>
</dbReference>
<dbReference type="PANTHER" id="PTHR34222:SF99">
    <property type="entry name" value="PROTEIN, PUTATIVE-RELATED"/>
    <property type="match status" value="1"/>
</dbReference>
<dbReference type="GO" id="GO:0008270">
    <property type="term" value="F:zinc ion binding"/>
    <property type="evidence" value="ECO:0007669"/>
    <property type="project" value="UniProtKB-KW"/>
</dbReference>
<keyword evidence="1" id="KW-0862">Zinc</keyword>
<dbReference type="PROSITE" id="PS50158">
    <property type="entry name" value="ZF_CCHC"/>
    <property type="match status" value="1"/>
</dbReference>
<keyword evidence="1" id="KW-0479">Metal-binding</keyword>
<keyword evidence="1" id="KW-0863">Zinc-finger</keyword>
<name>A0A2N9HD54_FAGSY</name>
<dbReference type="InterPro" id="IPR025724">
    <property type="entry name" value="GAG-pre-integrase_dom"/>
</dbReference>
<dbReference type="InterPro" id="IPR001878">
    <property type="entry name" value="Znf_CCHC"/>
</dbReference>
<dbReference type="Pfam" id="PF13976">
    <property type="entry name" value="gag_pre-integrs"/>
    <property type="match status" value="1"/>
</dbReference>
<evidence type="ECO:0000256" key="1">
    <source>
        <dbReference type="PROSITE-ProRule" id="PRU00047"/>
    </source>
</evidence>
<evidence type="ECO:0000313" key="3">
    <source>
        <dbReference type="EMBL" id="SPD09539.1"/>
    </source>
</evidence>
<gene>
    <name evidence="3" type="ORF">FSB_LOCUS37421</name>
</gene>
<dbReference type="EMBL" id="OIVN01003214">
    <property type="protein sequence ID" value="SPD09539.1"/>
    <property type="molecule type" value="Genomic_DNA"/>
</dbReference>
<proteinExistence type="predicted"/>
<sequence length="484" mass="53593">MASTEAVVTSSSIPNQGTLVPIENSRSPYYLNNGDHPGIRIVPDPLTGDNYQSWRTSMTRALSAKNKRYSQSNGTRVHHLKQAIASLKQESLSVSDYFTHLKGLWDEFLNYRPIPSCTCAAKCVCGLSKTLIEYQHYDYVHSFLMGLNESYAAGVGILPLPNGLPSVETTALISRMDNGVNQTYRYPNVGPNVLLSHFDNTRQSQYPRKDKPTCTHCGFKGHTAKKCYKLHGYPPGFRGRNTSNNGNKTIAVANQVSGSFPIPSVLQDGNQNINNLTAQSFCQPKSISECTSSCYCDSTIFTTPIEYGRLGHPAFSKMSFLSSVLPNFSHSQDNTAVCTICPLAKQKRLPFPHHNNLSPCAFDLVHVDIWGPYHEPTVEASGMLGCKLVTTPMEQNLKLCQSDGDYLDDPSTYRRLVGRLWYLIVTRLDLSFAVQKLSQFMAKPTSVHLAAAHRVLKYIKGSSGQGLFFPGHTDLQLKAFSDSD</sequence>
<dbReference type="GO" id="GO:0003676">
    <property type="term" value="F:nucleic acid binding"/>
    <property type="evidence" value="ECO:0007669"/>
    <property type="project" value="InterPro"/>
</dbReference>
<reference evidence="3" key="1">
    <citation type="submission" date="2018-02" db="EMBL/GenBank/DDBJ databases">
        <authorList>
            <person name="Cohen D.B."/>
            <person name="Kent A.D."/>
        </authorList>
    </citation>
    <scope>NUCLEOTIDE SEQUENCE</scope>
</reference>
<organism evidence="3">
    <name type="scientific">Fagus sylvatica</name>
    <name type="common">Beechnut</name>
    <dbReference type="NCBI Taxonomy" id="28930"/>
    <lineage>
        <taxon>Eukaryota</taxon>
        <taxon>Viridiplantae</taxon>
        <taxon>Streptophyta</taxon>
        <taxon>Embryophyta</taxon>
        <taxon>Tracheophyta</taxon>
        <taxon>Spermatophyta</taxon>
        <taxon>Magnoliopsida</taxon>
        <taxon>eudicotyledons</taxon>
        <taxon>Gunneridae</taxon>
        <taxon>Pentapetalae</taxon>
        <taxon>rosids</taxon>
        <taxon>fabids</taxon>
        <taxon>Fagales</taxon>
        <taxon>Fagaceae</taxon>
        <taxon>Fagus</taxon>
    </lineage>
</organism>
<dbReference type="AlphaFoldDB" id="A0A2N9HD54"/>
<protein>
    <recommendedName>
        <fullName evidence="2">CCHC-type domain-containing protein</fullName>
    </recommendedName>
</protein>
<dbReference type="PANTHER" id="PTHR34222">
    <property type="entry name" value="GAG_PRE-INTEGRS DOMAIN-CONTAINING PROTEIN"/>
    <property type="match status" value="1"/>
</dbReference>
<dbReference type="InterPro" id="IPR029472">
    <property type="entry name" value="Copia-like_N"/>
</dbReference>
<feature type="domain" description="CCHC-type" evidence="2">
    <location>
        <begin position="214"/>
        <end position="227"/>
    </location>
</feature>